<reference evidence="2" key="1">
    <citation type="submission" date="2017-03" db="EMBL/GenBank/DDBJ databases">
        <title>Phytopthora megakarya and P. palmivora, two closely related causual agents of cacao black pod achieved similar genome size and gene model numbers by different mechanisms.</title>
        <authorList>
            <person name="Ali S."/>
            <person name="Shao J."/>
            <person name="Larry D.J."/>
            <person name="Kronmiller B."/>
            <person name="Shen D."/>
            <person name="Strem M.D."/>
            <person name="Melnick R.L."/>
            <person name="Guiltinan M.J."/>
            <person name="Tyler B.M."/>
            <person name="Meinhardt L.W."/>
            <person name="Bailey B.A."/>
        </authorList>
    </citation>
    <scope>NUCLEOTIDE SEQUENCE [LARGE SCALE GENOMIC DNA]</scope>
    <source>
        <strain evidence="2">zdho120</strain>
    </source>
</reference>
<protein>
    <submittedName>
        <fullName evidence="1">Uncharacterized protein</fullName>
    </submittedName>
</protein>
<dbReference type="OrthoDB" id="109749at2759"/>
<feature type="non-terminal residue" evidence="1">
    <location>
        <position position="214"/>
    </location>
</feature>
<evidence type="ECO:0000313" key="1">
    <source>
        <dbReference type="EMBL" id="OWY90147.1"/>
    </source>
</evidence>
<evidence type="ECO:0000313" key="2">
    <source>
        <dbReference type="Proteomes" id="UP000198211"/>
    </source>
</evidence>
<organism evidence="1 2">
    <name type="scientific">Phytophthora megakarya</name>
    <dbReference type="NCBI Taxonomy" id="4795"/>
    <lineage>
        <taxon>Eukaryota</taxon>
        <taxon>Sar</taxon>
        <taxon>Stramenopiles</taxon>
        <taxon>Oomycota</taxon>
        <taxon>Peronosporomycetes</taxon>
        <taxon>Peronosporales</taxon>
        <taxon>Peronosporaceae</taxon>
        <taxon>Phytophthora</taxon>
    </lineage>
</organism>
<dbReference type="Proteomes" id="UP000198211">
    <property type="component" value="Unassembled WGS sequence"/>
</dbReference>
<accession>A0A225UA61</accession>
<comment type="caution">
    <text evidence="1">The sequence shown here is derived from an EMBL/GenBank/DDBJ whole genome shotgun (WGS) entry which is preliminary data.</text>
</comment>
<keyword evidence="2" id="KW-1185">Reference proteome</keyword>
<dbReference type="EMBL" id="NBNE01023768">
    <property type="protein sequence ID" value="OWY90147.1"/>
    <property type="molecule type" value="Genomic_DNA"/>
</dbReference>
<name>A0A225UA61_9STRA</name>
<dbReference type="AlphaFoldDB" id="A0A225UA61"/>
<sequence length="214" mass="24121">MLLPEAAVATLSSPLRGLVFSSSAYTQPDQDVDDDELIKYHARHAKSIIYQKNTLKLLALSTTIFKGGISWSTELFGGNSAVVWLPHFFEYILKTEFGEGALRVELLLTHLEELTQKAGEKALREAYWLAALLNTALVACSNRSAGAYADLEEAIQGRLFMPFSHWLSGALVYSQSFLEEVSPTMRQWERTFTSYVTDLYLHIEFEEVTCELLK</sequence>
<proteinExistence type="predicted"/>
<gene>
    <name evidence="1" type="ORF">PHMEG_00041857</name>
</gene>